<feature type="non-terminal residue" evidence="2">
    <location>
        <position position="1"/>
    </location>
</feature>
<name>A0A834IA26_RHYFE</name>
<proteinExistence type="predicted"/>
<evidence type="ECO:0000313" key="3">
    <source>
        <dbReference type="Proteomes" id="UP000625711"/>
    </source>
</evidence>
<organism evidence="2 3">
    <name type="scientific">Rhynchophorus ferrugineus</name>
    <name type="common">Red palm weevil</name>
    <name type="synonym">Curculio ferrugineus</name>
    <dbReference type="NCBI Taxonomy" id="354439"/>
    <lineage>
        <taxon>Eukaryota</taxon>
        <taxon>Metazoa</taxon>
        <taxon>Ecdysozoa</taxon>
        <taxon>Arthropoda</taxon>
        <taxon>Hexapoda</taxon>
        <taxon>Insecta</taxon>
        <taxon>Pterygota</taxon>
        <taxon>Neoptera</taxon>
        <taxon>Endopterygota</taxon>
        <taxon>Coleoptera</taxon>
        <taxon>Polyphaga</taxon>
        <taxon>Cucujiformia</taxon>
        <taxon>Curculionidae</taxon>
        <taxon>Dryophthorinae</taxon>
        <taxon>Rhynchophorus</taxon>
    </lineage>
</organism>
<sequence length="176" mass="19225">RASISTEDVGEHRVSVSCSVRCLTLFLARSVRFPSNMDPYGDIEYIDRSIMSSGDSPAHHNRTAETFEFSPGQSEPRSFLHDSKTLPVEGRSSPVATTSRDVGVQKGVTDDKVKGEVQASVLVEPGEGRDKEEKEYFGSPTLNNEEIHSDNDKDASRRSTDNDGGYGGTSIYCSNT</sequence>
<protein>
    <submittedName>
        <fullName evidence="2">Uncharacterized protein</fullName>
    </submittedName>
</protein>
<dbReference type="Proteomes" id="UP000625711">
    <property type="component" value="Unassembled WGS sequence"/>
</dbReference>
<evidence type="ECO:0000256" key="1">
    <source>
        <dbReference type="SAM" id="MobiDB-lite"/>
    </source>
</evidence>
<accession>A0A834IA26</accession>
<dbReference type="AlphaFoldDB" id="A0A834IA26"/>
<reference evidence="2" key="1">
    <citation type="submission" date="2020-08" db="EMBL/GenBank/DDBJ databases">
        <title>Genome sequencing and assembly of the red palm weevil Rhynchophorus ferrugineus.</title>
        <authorList>
            <person name="Dias G.B."/>
            <person name="Bergman C.M."/>
            <person name="Manee M."/>
        </authorList>
    </citation>
    <scope>NUCLEOTIDE SEQUENCE</scope>
    <source>
        <strain evidence="2">AA-2017</strain>
        <tissue evidence="2">Whole larva</tissue>
    </source>
</reference>
<feature type="region of interest" description="Disordered" evidence="1">
    <location>
        <begin position="68"/>
        <end position="176"/>
    </location>
</feature>
<dbReference type="OrthoDB" id="6608749at2759"/>
<feature type="compositionally biased region" description="Basic and acidic residues" evidence="1">
    <location>
        <begin position="126"/>
        <end position="136"/>
    </location>
</feature>
<dbReference type="EMBL" id="JAACXV010009749">
    <property type="protein sequence ID" value="KAF7275586.1"/>
    <property type="molecule type" value="Genomic_DNA"/>
</dbReference>
<keyword evidence="3" id="KW-1185">Reference proteome</keyword>
<feature type="compositionally biased region" description="Basic and acidic residues" evidence="1">
    <location>
        <begin position="145"/>
        <end position="161"/>
    </location>
</feature>
<gene>
    <name evidence="2" type="ORF">GWI33_011571</name>
</gene>
<evidence type="ECO:0000313" key="2">
    <source>
        <dbReference type="EMBL" id="KAF7275586.1"/>
    </source>
</evidence>
<comment type="caution">
    <text evidence="2">The sequence shown here is derived from an EMBL/GenBank/DDBJ whole genome shotgun (WGS) entry which is preliminary data.</text>
</comment>